<dbReference type="EMBL" id="AM920689">
    <property type="protein sequence ID" value="CAP49970.1"/>
    <property type="molecule type" value="Genomic_DNA"/>
</dbReference>
<dbReference type="Gene3D" id="3.10.180.10">
    <property type="entry name" value="2,3-Dihydroxybiphenyl 1,2-Dioxygenase, domain 1"/>
    <property type="match status" value="1"/>
</dbReference>
<dbReference type="InterPro" id="IPR004360">
    <property type="entry name" value="Glyas_Fos-R_dOase_dom"/>
</dbReference>
<gene>
    <name evidence="2" type="ORF">XCCB100_0633</name>
</gene>
<evidence type="ECO:0000259" key="1">
    <source>
        <dbReference type="PROSITE" id="PS51819"/>
    </source>
</evidence>
<dbReference type="PROSITE" id="PS51819">
    <property type="entry name" value="VOC"/>
    <property type="match status" value="1"/>
</dbReference>
<dbReference type="HOGENOM" id="CLU_046006_6_0_6"/>
<proteinExistence type="predicted"/>
<keyword evidence="2" id="KW-0223">Dioxygenase</keyword>
<accession>B0RND5</accession>
<dbReference type="Pfam" id="PF00903">
    <property type="entry name" value="Glyoxalase"/>
    <property type="match status" value="1"/>
</dbReference>
<organism evidence="2 3">
    <name type="scientific">Xanthomonas campestris pv. campestris (strain B100)</name>
    <dbReference type="NCBI Taxonomy" id="509169"/>
    <lineage>
        <taxon>Bacteria</taxon>
        <taxon>Pseudomonadati</taxon>
        <taxon>Pseudomonadota</taxon>
        <taxon>Gammaproteobacteria</taxon>
        <taxon>Lysobacterales</taxon>
        <taxon>Lysobacteraceae</taxon>
        <taxon>Xanthomonas</taxon>
    </lineage>
</organism>
<evidence type="ECO:0000313" key="3">
    <source>
        <dbReference type="Proteomes" id="UP000001188"/>
    </source>
</evidence>
<dbReference type="AlphaFoldDB" id="B0RND5"/>
<dbReference type="KEGG" id="xca:xcc-b100_0633"/>
<reference evidence="2 3" key="1">
    <citation type="journal article" date="2008" name="J. Biotechnol.">
        <title>The genome of Xanthomonas campestris pv. campestris B100 and its use for the reconstruction of metabolic pathways involved in xanthan biosynthesis.</title>
        <authorList>
            <person name="Vorholter F.J."/>
            <person name="Schneiker S."/>
            <person name="Goesmann A."/>
            <person name="Krause L."/>
            <person name="Bekel T."/>
            <person name="Kaiser O."/>
            <person name="Linke B."/>
            <person name="Patschkowski T."/>
            <person name="Ruckert C."/>
            <person name="Schmid J."/>
            <person name="Sidhu V.K."/>
            <person name="Sieber V."/>
            <person name="Tauch A."/>
            <person name="Watt S.A."/>
            <person name="Weisshaar B."/>
            <person name="Becker A."/>
            <person name="Niehaus K."/>
            <person name="Puhler A."/>
        </authorList>
    </citation>
    <scope>NUCLEOTIDE SEQUENCE [LARGE SCALE GENOMIC DNA]</scope>
    <source>
        <strain evidence="2 3">B100</strain>
    </source>
</reference>
<dbReference type="PANTHER" id="PTHR35006:SF1">
    <property type="entry name" value="BLL2941 PROTEIN"/>
    <property type="match status" value="1"/>
</dbReference>
<dbReference type="PANTHER" id="PTHR35006">
    <property type="entry name" value="GLYOXALASE FAMILY PROTEIN (AFU_ORTHOLOGUE AFUA_5G14830)"/>
    <property type="match status" value="1"/>
</dbReference>
<dbReference type="InterPro" id="IPR037523">
    <property type="entry name" value="VOC_core"/>
</dbReference>
<dbReference type="GO" id="GO:0051213">
    <property type="term" value="F:dioxygenase activity"/>
    <property type="evidence" value="ECO:0007669"/>
    <property type="project" value="UniProtKB-KW"/>
</dbReference>
<dbReference type="CDD" id="cd07262">
    <property type="entry name" value="VOC_like"/>
    <property type="match status" value="1"/>
</dbReference>
<dbReference type="SUPFAM" id="SSF54593">
    <property type="entry name" value="Glyoxalase/Bleomycin resistance protein/Dihydroxybiphenyl dioxygenase"/>
    <property type="match status" value="1"/>
</dbReference>
<name>B0RND5_XANCB</name>
<dbReference type="InterPro" id="IPR029068">
    <property type="entry name" value="Glyas_Bleomycin-R_OHBP_Dase"/>
</dbReference>
<dbReference type="Proteomes" id="UP000001188">
    <property type="component" value="Chromosome"/>
</dbReference>
<evidence type="ECO:0000313" key="2">
    <source>
        <dbReference type="EMBL" id="CAP49970.1"/>
    </source>
</evidence>
<sequence>MLSHVMVGSNDIARSKTFYDTLLGSVFGAPAAFVNQANSGHTRLFYRHAGSSFCVSEPIDDAPASPGNGTTVGFVCDSPEQVRAFHDAAVAAGATSIEEPPGLRDSTMGPTWLAYVRDPDGNKLCAIHRP</sequence>
<feature type="domain" description="VOC" evidence="1">
    <location>
        <begin position="1"/>
        <end position="129"/>
    </location>
</feature>
<protein>
    <submittedName>
        <fullName evidence="2">Glyoxalase / bleomycin resistance protein / dioxygenase</fullName>
    </submittedName>
</protein>
<keyword evidence="2" id="KW-0560">Oxidoreductase</keyword>